<dbReference type="Pfam" id="PF02801">
    <property type="entry name" value="Ketoacyl-synt_C"/>
    <property type="match status" value="1"/>
</dbReference>
<keyword evidence="3 5" id="KW-0808">Transferase</keyword>
<dbReference type="InterPro" id="IPR047224">
    <property type="entry name" value="FAS_alpha_su_C"/>
</dbReference>
<protein>
    <recommendedName>
        <fullName evidence="2">beta-ketoacyl-[acyl-carrier-protein] synthase I</fullName>
        <ecNumber evidence="2">2.3.1.41</ecNumber>
    </recommendedName>
</protein>
<feature type="non-terminal residue" evidence="5">
    <location>
        <position position="1"/>
    </location>
</feature>
<dbReference type="PROSITE" id="PS52004">
    <property type="entry name" value="KS3_2"/>
    <property type="match status" value="1"/>
</dbReference>
<reference evidence="5" key="1">
    <citation type="submission" date="2022-07" db="EMBL/GenBank/DDBJ databases">
        <title>Phylogenomic reconstructions and comparative analyses of Kickxellomycotina fungi.</title>
        <authorList>
            <person name="Reynolds N.K."/>
            <person name="Stajich J.E."/>
            <person name="Barry K."/>
            <person name="Grigoriev I.V."/>
            <person name="Crous P."/>
            <person name="Smith M.E."/>
        </authorList>
    </citation>
    <scope>NUCLEOTIDE SEQUENCE</scope>
    <source>
        <strain evidence="5">CBS 109367</strain>
    </source>
</reference>
<proteinExistence type="inferred from homology"/>
<dbReference type="Proteomes" id="UP001151516">
    <property type="component" value="Unassembled WGS sequence"/>
</dbReference>
<evidence type="ECO:0000313" key="6">
    <source>
        <dbReference type="Proteomes" id="UP001151516"/>
    </source>
</evidence>
<dbReference type="EMBL" id="JANBTX010000551">
    <property type="protein sequence ID" value="KAJ2681790.1"/>
    <property type="molecule type" value="Genomic_DNA"/>
</dbReference>
<comment type="caution">
    <text evidence="5">The sequence shown here is derived from an EMBL/GenBank/DDBJ whole genome shotgun (WGS) entry which is preliminary data.</text>
</comment>
<dbReference type="GO" id="GO:0004315">
    <property type="term" value="F:3-oxoacyl-[acyl-carrier-protein] synthase activity"/>
    <property type="evidence" value="ECO:0007669"/>
    <property type="project" value="UniProtKB-EC"/>
</dbReference>
<dbReference type="AlphaFoldDB" id="A0A9W8L1X7"/>
<dbReference type="InterPro" id="IPR018201">
    <property type="entry name" value="Ketoacyl_synth_AS"/>
</dbReference>
<dbReference type="InterPro" id="IPR016039">
    <property type="entry name" value="Thiolase-like"/>
</dbReference>
<dbReference type="Gene3D" id="6.10.140.1410">
    <property type="match status" value="1"/>
</dbReference>
<dbReference type="Pfam" id="PF00109">
    <property type="entry name" value="ketoacyl-synt"/>
    <property type="match status" value="1"/>
</dbReference>
<dbReference type="GO" id="GO:0006633">
    <property type="term" value="P:fatty acid biosynthetic process"/>
    <property type="evidence" value="ECO:0007669"/>
    <property type="project" value="InterPro"/>
</dbReference>
<dbReference type="InterPro" id="IPR014030">
    <property type="entry name" value="Ketoacyl_synth_N"/>
</dbReference>
<dbReference type="PANTHER" id="PTHR11712">
    <property type="entry name" value="POLYKETIDE SYNTHASE-RELATED"/>
    <property type="match status" value="1"/>
</dbReference>
<dbReference type="OrthoDB" id="4251012at2759"/>
<dbReference type="Gene3D" id="3.40.47.10">
    <property type="match status" value="1"/>
</dbReference>
<dbReference type="InterPro" id="IPR020841">
    <property type="entry name" value="PKS_Beta-ketoAc_synthase_dom"/>
</dbReference>
<dbReference type="Gene3D" id="3.30.70.2490">
    <property type="match status" value="1"/>
</dbReference>
<keyword evidence="5" id="KW-0012">Acyltransferase</keyword>
<dbReference type="PANTHER" id="PTHR11712:SF336">
    <property type="entry name" value="3-OXOACYL-[ACYL-CARRIER-PROTEIN] SYNTHASE, MITOCHONDRIAL"/>
    <property type="match status" value="1"/>
</dbReference>
<evidence type="ECO:0000256" key="3">
    <source>
        <dbReference type="ARBA" id="ARBA00022679"/>
    </source>
</evidence>
<name>A0A9W8L1X7_9FUNG</name>
<dbReference type="CDD" id="cd00828">
    <property type="entry name" value="elong_cond_enzymes"/>
    <property type="match status" value="1"/>
</dbReference>
<keyword evidence="6" id="KW-1185">Reference proteome</keyword>
<sequence>TEEPIRDVDVKPRYEEYILAHTGIRLIEPELVHGYDPNKRTLLREIQIEHDMEPFKTTADEAATFKAQNGSSVDIWENSSGGSWSVKFLKGALIQVPMALQADRLVAALVPTGWDPWRYGIPDDVINQVDTVTCFALVATVEALIRSGITNPYELYQYFHVSEVGNTTGSGIGGSRSLRDVFRYRHLDKELKNDALQETFISTVQAWVNMLLMSSSGPVKPVVGACATTVLSIDAAIETIQAGKAKVMIAGSVDDFTEESSVEFANMGATSNSVEEFACGRTPSEMCRPCTSTRNGFMEGHGAGIVTLMSASAAIEFGAPIYGIIAMSGMATDKQGQSVPAPGKGVLTSARESSESNLPSRLLNFDYRRRQLQRQLSALEGWKQEELADLADQAGRSTETVDISMLRCAGEVEKSYQLQRRGLQDMWGNEFWKSNSEISPLHGSLVVWGLTADDIGVASFHGTSTVANDQNESDVLNTQLKHLGRTPGHVMPVVCQKWLTGHPKGPVASFMLNGVIQSLRTGLIPSNRNADNIGKELEANDYALYLSKSIQTTGIKAGLIKSFGFGQVGGELLVVHSDYLLAALTKEQLDKYNDKLQKRSIKSERYWQDTLVGNHPFVQVKSHPPFTAEQEKNVYLNPLARAKRDLKSGEYRF</sequence>
<evidence type="ECO:0000256" key="2">
    <source>
        <dbReference type="ARBA" id="ARBA00013191"/>
    </source>
</evidence>
<dbReference type="EC" id="2.3.1.41" evidence="2"/>
<organism evidence="5 6">
    <name type="scientific">Coemansia spiralis</name>
    <dbReference type="NCBI Taxonomy" id="417178"/>
    <lineage>
        <taxon>Eukaryota</taxon>
        <taxon>Fungi</taxon>
        <taxon>Fungi incertae sedis</taxon>
        <taxon>Zoopagomycota</taxon>
        <taxon>Kickxellomycotina</taxon>
        <taxon>Kickxellomycetes</taxon>
        <taxon>Kickxellales</taxon>
        <taxon>Kickxellaceae</taxon>
        <taxon>Coemansia</taxon>
    </lineage>
</organism>
<dbReference type="SUPFAM" id="SSF53901">
    <property type="entry name" value="Thiolase-like"/>
    <property type="match status" value="2"/>
</dbReference>
<dbReference type="InterPro" id="IPR000794">
    <property type="entry name" value="Beta-ketoacyl_synthase"/>
</dbReference>
<evidence type="ECO:0000256" key="1">
    <source>
        <dbReference type="ARBA" id="ARBA00008467"/>
    </source>
</evidence>
<evidence type="ECO:0000313" key="5">
    <source>
        <dbReference type="EMBL" id="KAJ2681790.1"/>
    </source>
</evidence>
<accession>A0A9W8L1X7</accession>
<gene>
    <name evidence="5" type="primary">fas2_13</name>
    <name evidence="5" type="ORF">IWW39_006236</name>
</gene>
<dbReference type="PROSITE" id="PS00606">
    <property type="entry name" value="KS3_1"/>
    <property type="match status" value="1"/>
</dbReference>
<comment type="similarity">
    <text evidence="1">Belongs to the thiolase-like superfamily. Beta-ketoacyl-ACP synthases family.</text>
</comment>
<feature type="domain" description="Ketosynthase family 3 (KS3)" evidence="4">
    <location>
        <begin position="52"/>
        <end position="576"/>
    </location>
</feature>
<dbReference type="InterPro" id="IPR014031">
    <property type="entry name" value="Ketoacyl_synth_C"/>
</dbReference>
<evidence type="ECO:0000259" key="4">
    <source>
        <dbReference type="PROSITE" id="PS52004"/>
    </source>
</evidence>